<sequence length="57" mass="5870">MDLAPLADTAKIDKFALVLRIGKGEQATAPAQATRIDPTALAQQLFGGHQPLPSGSA</sequence>
<comment type="caution">
    <text evidence="1">The sequence shown here is derived from an EMBL/GenBank/DDBJ whole genome shotgun (WGS) entry which is preliminary data.</text>
</comment>
<name>A0ABP6AFV5_9ACTN</name>
<evidence type="ECO:0000313" key="1">
    <source>
        <dbReference type="EMBL" id="GAA2516418.1"/>
    </source>
</evidence>
<protein>
    <submittedName>
        <fullName evidence="1">Uncharacterized protein</fullName>
    </submittedName>
</protein>
<proteinExistence type="predicted"/>
<accession>A0ABP6AFV5</accession>
<dbReference type="RefSeq" id="WP_344366499.1">
    <property type="nucleotide sequence ID" value="NZ_BAAASR010000045.1"/>
</dbReference>
<organism evidence="1 2">
    <name type="scientific">Streptomyces gobitricini</name>
    <dbReference type="NCBI Taxonomy" id="68211"/>
    <lineage>
        <taxon>Bacteria</taxon>
        <taxon>Bacillati</taxon>
        <taxon>Actinomycetota</taxon>
        <taxon>Actinomycetes</taxon>
        <taxon>Kitasatosporales</taxon>
        <taxon>Streptomycetaceae</taxon>
        <taxon>Streptomyces</taxon>
    </lineage>
</organism>
<evidence type="ECO:0000313" key="2">
    <source>
        <dbReference type="Proteomes" id="UP001499942"/>
    </source>
</evidence>
<dbReference type="Proteomes" id="UP001499942">
    <property type="component" value="Unassembled WGS sequence"/>
</dbReference>
<reference evidence="2" key="1">
    <citation type="journal article" date="2019" name="Int. J. Syst. Evol. Microbiol.">
        <title>The Global Catalogue of Microorganisms (GCM) 10K type strain sequencing project: providing services to taxonomists for standard genome sequencing and annotation.</title>
        <authorList>
            <consortium name="The Broad Institute Genomics Platform"/>
            <consortium name="The Broad Institute Genome Sequencing Center for Infectious Disease"/>
            <person name="Wu L."/>
            <person name="Ma J."/>
        </authorList>
    </citation>
    <scope>NUCLEOTIDE SEQUENCE [LARGE SCALE GENOMIC DNA]</scope>
    <source>
        <strain evidence="2">JCM 5062</strain>
    </source>
</reference>
<gene>
    <name evidence="1" type="ORF">GCM10010393_56790</name>
</gene>
<dbReference type="EMBL" id="BAAASR010000045">
    <property type="protein sequence ID" value="GAA2516418.1"/>
    <property type="molecule type" value="Genomic_DNA"/>
</dbReference>
<keyword evidence="2" id="KW-1185">Reference proteome</keyword>